<proteinExistence type="predicted"/>
<protein>
    <submittedName>
        <fullName evidence="1">Uncharacterized protein</fullName>
    </submittedName>
</protein>
<accession>A0A0P0LBI5</accession>
<evidence type="ECO:0000313" key="1">
    <source>
        <dbReference type="EMBL" id="ALK85728.1"/>
    </source>
</evidence>
<organism evidence="1 2">
    <name type="scientific">Phocaeicola vulgatus</name>
    <name type="common">Bacteroides vulgatus</name>
    <dbReference type="NCBI Taxonomy" id="821"/>
    <lineage>
        <taxon>Bacteria</taxon>
        <taxon>Pseudomonadati</taxon>
        <taxon>Bacteroidota</taxon>
        <taxon>Bacteroidia</taxon>
        <taxon>Bacteroidales</taxon>
        <taxon>Bacteroidaceae</taxon>
        <taxon>Phocaeicola</taxon>
    </lineage>
</organism>
<dbReference type="EMBL" id="CP013020">
    <property type="protein sequence ID" value="ALK85728.1"/>
    <property type="molecule type" value="Genomic_DNA"/>
</dbReference>
<dbReference type="Proteomes" id="UP000061587">
    <property type="component" value="Chromosome"/>
</dbReference>
<evidence type="ECO:0000313" key="2">
    <source>
        <dbReference type="Proteomes" id="UP000061587"/>
    </source>
</evidence>
<dbReference type="AlphaFoldDB" id="A0A0P0LBI5"/>
<gene>
    <name evidence="1" type="ORF">BvMPK_3158</name>
</gene>
<sequence length="214" mass="25047">MMKIIVWNSQDKCVADYHKLIRGCDVLCLLDCGQWTVPVYALQIQNGLFHWKDEHEGLSYDIFYCLEKVAFICRDGLYSGESVLYSIHSNIGSLVGIRLQDDFWLFANHESNRSNACHIGEFYLREISDRFRKAAFVADFKEKSYSWAQETIGGLYCIAPPKGYHPHTINYLFTIHVACTDFYLLEGYSRASNQPTFLNWKFNMFRIIIFHFFL</sequence>
<dbReference type="PATRIC" id="fig|821.40.peg.3785"/>
<name>A0A0P0LBI5_PHOVU</name>
<reference evidence="2" key="1">
    <citation type="submission" date="2015-10" db="EMBL/GenBank/DDBJ databases">
        <title>Extensive mobilome-driven genome diversification in gut-associated Bacteroides vulgatus mpk.</title>
        <authorList>
            <person name="Beier S."/>
            <person name="Lange A."/>
            <person name="Huson D.H."/>
            <person name="Frick J.-S."/>
            <person name="Autenrieth I.B."/>
        </authorList>
    </citation>
    <scope>NUCLEOTIDE SEQUENCE [LARGE SCALE GENOMIC DNA]</scope>
    <source>
        <strain evidence="2">mpk</strain>
    </source>
</reference>
<reference evidence="1 2" key="2">
    <citation type="journal article" date="2016" name="Genome Biol. Evol.">
        <title>Extensive mobilome-driven genome diversification in mouse gut-associated Bacteroides vulgatus mpk.</title>
        <authorList>
            <person name="Lange A."/>
            <person name="Beier S."/>
            <person name="Steimle A."/>
            <person name="Autenrieth I.B."/>
            <person name="Huson D.H."/>
            <person name="Frick J.S."/>
        </authorList>
    </citation>
    <scope>NUCLEOTIDE SEQUENCE [LARGE SCALE GENOMIC DNA]</scope>
    <source>
        <strain evidence="2">mpk</strain>
    </source>
</reference>